<keyword evidence="1" id="KW-1133">Transmembrane helix</keyword>
<dbReference type="Proteomes" id="UP001408789">
    <property type="component" value="Unassembled WGS sequence"/>
</dbReference>
<name>A0AAP0CS29_9ASTR</name>
<dbReference type="AlphaFoldDB" id="A0AAP0CS29"/>
<dbReference type="Pfam" id="PF13966">
    <property type="entry name" value="zf-RVT"/>
    <property type="match status" value="1"/>
</dbReference>
<feature type="domain" description="Reverse transcriptase zinc-binding" evidence="2">
    <location>
        <begin position="35"/>
        <end position="121"/>
    </location>
</feature>
<gene>
    <name evidence="3" type="ORF">SSX86_023214</name>
</gene>
<keyword evidence="1" id="KW-0812">Transmembrane</keyword>
<reference evidence="3 4" key="1">
    <citation type="submission" date="2024-04" db="EMBL/GenBank/DDBJ databases">
        <title>The reference genome of an endangered Asteraceae, Deinandra increscens subsp. villosa, native to the Central Coast of California.</title>
        <authorList>
            <person name="Guilliams M."/>
            <person name="Hasenstab-Lehman K."/>
            <person name="Meyer R."/>
            <person name="Mcevoy S."/>
        </authorList>
    </citation>
    <scope>NUCLEOTIDE SEQUENCE [LARGE SCALE GENOMIC DNA]</scope>
    <source>
        <tissue evidence="3">Leaf</tissue>
    </source>
</reference>
<evidence type="ECO:0000313" key="3">
    <source>
        <dbReference type="EMBL" id="KAK9058373.1"/>
    </source>
</evidence>
<sequence length="219" mass="25106">MLQDAVLSEFNVNIEALMAFDGGKWVWRGDPSGDFSIKSIRAIFCEAGQSLPPPWAFAWCKLIPLKVNLFMWRAVQNRVATYDQLVKRGVQTTSVLCPLCGSMDESICHLLSGCSFSSAVWSLVASWVKIFNMFFFSVVDIVKAVDFLPLENTTRMALCAILFTTCWVIWLERNEAIFNKRQHSVNRVFNDIKSVSFHWVGNRLKSRKLSWEDWSAFKM</sequence>
<protein>
    <recommendedName>
        <fullName evidence="2">Reverse transcriptase zinc-binding domain-containing protein</fullName>
    </recommendedName>
</protein>
<evidence type="ECO:0000313" key="4">
    <source>
        <dbReference type="Proteomes" id="UP001408789"/>
    </source>
</evidence>
<accession>A0AAP0CS29</accession>
<dbReference type="EMBL" id="JBCNJP010000023">
    <property type="protein sequence ID" value="KAK9058373.1"/>
    <property type="molecule type" value="Genomic_DNA"/>
</dbReference>
<evidence type="ECO:0000259" key="2">
    <source>
        <dbReference type="Pfam" id="PF13966"/>
    </source>
</evidence>
<dbReference type="PANTHER" id="PTHR33116:SF78">
    <property type="entry name" value="OS12G0587133 PROTEIN"/>
    <property type="match status" value="1"/>
</dbReference>
<feature type="transmembrane region" description="Helical" evidence="1">
    <location>
        <begin position="154"/>
        <end position="171"/>
    </location>
</feature>
<keyword evidence="4" id="KW-1185">Reference proteome</keyword>
<feature type="transmembrane region" description="Helical" evidence="1">
    <location>
        <begin position="119"/>
        <end position="142"/>
    </location>
</feature>
<dbReference type="PANTHER" id="PTHR33116">
    <property type="entry name" value="REVERSE TRANSCRIPTASE ZINC-BINDING DOMAIN-CONTAINING PROTEIN-RELATED-RELATED"/>
    <property type="match status" value="1"/>
</dbReference>
<organism evidence="3 4">
    <name type="scientific">Deinandra increscens subsp. villosa</name>
    <dbReference type="NCBI Taxonomy" id="3103831"/>
    <lineage>
        <taxon>Eukaryota</taxon>
        <taxon>Viridiplantae</taxon>
        <taxon>Streptophyta</taxon>
        <taxon>Embryophyta</taxon>
        <taxon>Tracheophyta</taxon>
        <taxon>Spermatophyta</taxon>
        <taxon>Magnoliopsida</taxon>
        <taxon>eudicotyledons</taxon>
        <taxon>Gunneridae</taxon>
        <taxon>Pentapetalae</taxon>
        <taxon>asterids</taxon>
        <taxon>campanulids</taxon>
        <taxon>Asterales</taxon>
        <taxon>Asteraceae</taxon>
        <taxon>Asteroideae</taxon>
        <taxon>Heliantheae alliance</taxon>
        <taxon>Madieae</taxon>
        <taxon>Madiinae</taxon>
        <taxon>Deinandra</taxon>
    </lineage>
</organism>
<proteinExistence type="predicted"/>
<evidence type="ECO:0000256" key="1">
    <source>
        <dbReference type="SAM" id="Phobius"/>
    </source>
</evidence>
<comment type="caution">
    <text evidence="3">The sequence shown here is derived from an EMBL/GenBank/DDBJ whole genome shotgun (WGS) entry which is preliminary data.</text>
</comment>
<keyword evidence="1" id="KW-0472">Membrane</keyword>
<dbReference type="InterPro" id="IPR026960">
    <property type="entry name" value="RVT-Znf"/>
</dbReference>